<dbReference type="Proteomes" id="UP001212821">
    <property type="component" value="Chromosome"/>
</dbReference>
<evidence type="ECO:0000313" key="4">
    <source>
        <dbReference type="EMBL" id="WBP85407.1"/>
    </source>
</evidence>
<protein>
    <submittedName>
        <fullName evidence="4">DUF4132 domain-containing protein</fullName>
    </submittedName>
</protein>
<proteinExistence type="predicted"/>
<sequence length="852" mass="93032">MTATTDPFDSAAARLLDALDTGHVDGIVTALSEVDAAIGGDWSDERVQPVRERLLGLHRNTRAALVAGLVNWSLMLWRPVETEKIRQERSALTRLAATVSRGLPPEPARELREDRLHLMGRQWVIAELHEAEVLVSEELAAGRPVDAAVVAAVRRSALHVRPHHSLVVDLAAALTEPLLSPGEAWADQVLADVAELDGGPDGEPDPAGGGDGAWTALLKHALEVKAAKPTARWERTGRTLLDAVGPERARERITAWLSLVGRPRTLELVADPNGAGANQLDPHNLDALRGIALLLPLAPAHPDSARVLGRLVESTLRKVPGIGPQAPKVANAAVHALARLDGEDGLAQLAVLTTRVTYKGTVKELDKALRDRAAALGLSRAEIEELAVPSYGLTDPGRGVEPFGDARVELLVEGTRLRQAWYNESGRPVKSPPASVRREHADALKEFKSAVKDLEKMLTAQSERLERQFLARRSWRYGPWRERLLDHPLVGTLARRLIWTVDGTACAWLDGALRTLTGDEPAPAADAPVELWHPVGHPTGEVLAWRSLLERHQVVQPFKQAHREVYLLTPAEEHTRVYSNRFAAHVLRQHRFHALAGVRGWHSQLQLAVDNSFPAPKRLLPEWGLRAEFRVNGMDADWGETFEHLGTDQVRFYPIDAPENLTQAGSGQLGPLMRPGVRTPEPVPLAEVPPLVLSEVLRDVDLFVGVCSVGNDPTWSDGGPEGRYRDYWQSYGFGELSQSARERGELLARLLPRLAVGERCTVEGRFLQVRGDLRTYRIHLGSGNVLMTPDDSYLCIVPAPDGPADGKPGSADGPYLPFEGDRMLAVILSKAVLLADDTAITDPAITGQLGQR</sequence>
<accession>A0ABY7PY99</accession>
<organism evidence="4 5">
    <name type="scientific">Kitasatospora cathayae</name>
    <dbReference type="NCBI Taxonomy" id="3004092"/>
    <lineage>
        <taxon>Bacteria</taxon>
        <taxon>Bacillati</taxon>
        <taxon>Actinomycetota</taxon>
        <taxon>Actinomycetes</taxon>
        <taxon>Kitasatosporales</taxon>
        <taxon>Streptomycetaceae</taxon>
        <taxon>Kitasatospora</taxon>
    </lineage>
</organism>
<name>A0ABY7PY99_9ACTN</name>
<evidence type="ECO:0000313" key="5">
    <source>
        <dbReference type="Proteomes" id="UP001212821"/>
    </source>
</evidence>
<gene>
    <name evidence="4" type="ORF">O1G21_05735</name>
</gene>
<dbReference type="Pfam" id="PF24879">
    <property type="entry name" value="DUF7737"/>
    <property type="match status" value="1"/>
</dbReference>
<reference evidence="5" key="1">
    <citation type="submission" date="2022-12" db="EMBL/GenBank/DDBJ databases">
        <authorList>
            <person name="Mo P."/>
        </authorList>
    </citation>
    <scope>NUCLEOTIDE SEQUENCE [LARGE SCALE GENOMIC DNA]</scope>
    <source>
        <strain evidence="5">HUAS 3-15</strain>
    </source>
</reference>
<evidence type="ECO:0000259" key="3">
    <source>
        <dbReference type="Pfam" id="PF24879"/>
    </source>
</evidence>
<feature type="domain" description="DUF4132" evidence="2">
    <location>
        <begin position="426"/>
        <end position="601"/>
    </location>
</feature>
<keyword evidence="1" id="KW-0175">Coiled coil</keyword>
<dbReference type="InterPro" id="IPR025406">
    <property type="entry name" value="DUF4132"/>
</dbReference>
<feature type="domain" description="DUF7737" evidence="3">
    <location>
        <begin position="741"/>
        <end position="849"/>
    </location>
</feature>
<feature type="coiled-coil region" evidence="1">
    <location>
        <begin position="437"/>
        <end position="464"/>
    </location>
</feature>
<dbReference type="RefSeq" id="WP_270141348.1">
    <property type="nucleotide sequence ID" value="NZ_CP115450.1"/>
</dbReference>
<evidence type="ECO:0000256" key="1">
    <source>
        <dbReference type="SAM" id="Coils"/>
    </source>
</evidence>
<dbReference type="EMBL" id="CP115450">
    <property type="protein sequence ID" value="WBP85407.1"/>
    <property type="molecule type" value="Genomic_DNA"/>
</dbReference>
<dbReference type="InterPro" id="IPR056639">
    <property type="entry name" value="DUF7737"/>
</dbReference>
<evidence type="ECO:0000259" key="2">
    <source>
        <dbReference type="Pfam" id="PF13569"/>
    </source>
</evidence>
<dbReference type="Pfam" id="PF13569">
    <property type="entry name" value="DUF4132"/>
    <property type="match status" value="1"/>
</dbReference>
<keyword evidence="5" id="KW-1185">Reference proteome</keyword>